<evidence type="ECO:0000313" key="2">
    <source>
        <dbReference type="EMBL" id="SDY17280.1"/>
    </source>
</evidence>
<proteinExistence type="predicted"/>
<name>A0A1H3HPG9_ALLWA</name>
<evidence type="ECO:0008006" key="4">
    <source>
        <dbReference type="Google" id="ProtNLM"/>
    </source>
</evidence>
<feature type="chain" id="PRO_5011793779" description="Carboxypeptidase regulatory-like domain-containing protein" evidence="1">
    <location>
        <begin position="26"/>
        <end position="244"/>
    </location>
</feature>
<dbReference type="Proteomes" id="UP000198672">
    <property type="component" value="Unassembled WGS sequence"/>
</dbReference>
<dbReference type="OrthoDB" id="5568005at2"/>
<keyword evidence="3" id="KW-1185">Reference proteome</keyword>
<reference evidence="3" key="1">
    <citation type="submission" date="2016-10" db="EMBL/GenBank/DDBJ databases">
        <authorList>
            <person name="Varghese N."/>
            <person name="Submissions S."/>
        </authorList>
    </citation>
    <scope>NUCLEOTIDE SEQUENCE [LARGE SCALE GENOMIC DNA]</scope>
    <source>
        <strain evidence="3">DSM 173</strain>
    </source>
</reference>
<sequence length="244" mass="25656">MQSILHINRVSLLVAGLLALPLAHAQAPLVPPAPIGPDLNTEWVEPAATEPPPPAPTPQLPEGTVLQEGMILPPGTVLPGGAILPPESATPAPTVEYTPTPVPMPEPQPEPTVVHPLPAPAPTPAPPPRRGVGPSVQVMNGVSYISGGIGVSEREELQAMKSQFNLRLLFAVTGSGSYLADVRVRIDDAAGGIRLDALSEGPWFYAKLTPGRYILQITSAGQVQRREVSIPASGALEQAFYWND</sequence>
<evidence type="ECO:0000313" key="3">
    <source>
        <dbReference type="Proteomes" id="UP000198672"/>
    </source>
</evidence>
<organism evidence="2 3">
    <name type="scientific">Allochromatium warmingii</name>
    <name type="common">Chromatium warmingii</name>
    <dbReference type="NCBI Taxonomy" id="61595"/>
    <lineage>
        <taxon>Bacteria</taxon>
        <taxon>Pseudomonadati</taxon>
        <taxon>Pseudomonadota</taxon>
        <taxon>Gammaproteobacteria</taxon>
        <taxon>Chromatiales</taxon>
        <taxon>Chromatiaceae</taxon>
        <taxon>Allochromatium</taxon>
    </lineage>
</organism>
<dbReference type="AlphaFoldDB" id="A0A1H3HPG9"/>
<dbReference type="EMBL" id="FNOW01000035">
    <property type="protein sequence ID" value="SDY17280.1"/>
    <property type="molecule type" value="Genomic_DNA"/>
</dbReference>
<dbReference type="STRING" id="61595.SAMN05421644_13518"/>
<gene>
    <name evidence="2" type="ORF">SAMN05421644_13518</name>
</gene>
<accession>A0A1H3HPG9</accession>
<keyword evidence="1" id="KW-0732">Signal</keyword>
<protein>
    <recommendedName>
        <fullName evidence="4">Carboxypeptidase regulatory-like domain-containing protein</fullName>
    </recommendedName>
</protein>
<feature type="signal peptide" evidence="1">
    <location>
        <begin position="1"/>
        <end position="25"/>
    </location>
</feature>
<dbReference type="RefSeq" id="WP_091334503.1">
    <property type="nucleotide sequence ID" value="NZ_FNOW01000035.1"/>
</dbReference>
<evidence type="ECO:0000256" key="1">
    <source>
        <dbReference type="SAM" id="SignalP"/>
    </source>
</evidence>